<gene>
    <name evidence="2" type="ORF">GW590_13935</name>
</gene>
<comment type="caution">
    <text evidence="2">The sequence shown here is derived from an EMBL/GenBank/DDBJ whole genome shotgun (WGS) entry which is preliminary data.</text>
</comment>
<organism evidence="2 3">
    <name type="scientific">Rouxiella aceris</name>
    <dbReference type="NCBI Taxonomy" id="2703884"/>
    <lineage>
        <taxon>Bacteria</taxon>
        <taxon>Pseudomonadati</taxon>
        <taxon>Pseudomonadota</taxon>
        <taxon>Gammaproteobacteria</taxon>
        <taxon>Enterobacterales</taxon>
        <taxon>Yersiniaceae</taxon>
        <taxon>Rouxiella</taxon>
    </lineage>
</organism>
<dbReference type="InterPro" id="IPR016040">
    <property type="entry name" value="NAD(P)-bd_dom"/>
</dbReference>
<dbReference type="Proteomes" id="UP000585363">
    <property type="component" value="Unassembled WGS sequence"/>
</dbReference>
<dbReference type="PANTHER" id="PTHR47129">
    <property type="entry name" value="QUINONE OXIDOREDUCTASE 2"/>
    <property type="match status" value="1"/>
</dbReference>
<reference evidence="2 3" key="1">
    <citation type="submission" date="2020-01" db="EMBL/GenBank/DDBJ databases">
        <authorList>
            <person name="Lee S.D."/>
        </authorList>
    </citation>
    <scope>NUCLEOTIDE SEQUENCE [LARGE SCALE GENOMIC DNA]</scope>
    <source>
        <strain evidence="2 3">SAP-1</strain>
    </source>
</reference>
<keyword evidence="3" id="KW-1185">Reference proteome</keyword>
<dbReference type="AlphaFoldDB" id="A0A848ML35"/>
<dbReference type="PANTHER" id="PTHR47129:SF1">
    <property type="entry name" value="NMRA-LIKE DOMAIN-CONTAINING PROTEIN"/>
    <property type="match status" value="1"/>
</dbReference>
<name>A0A848ML35_9GAMM</name>
<evidence type="ECO:0000313" key="3">
    <source>
        <dbReference type="Proteomes" id="UP000585363"/>
    </source>
</evidence>
<proteinExistence type="predicted"/>
<evidence type="ECO:0000259" key="1">
    <source>
        <dbReference type="Pfam" id="PF13460"/>
    </source>
</evidence>
<dbReference type="InterPro" id="IPR052718">
    <property type="entry name" value="NmrA-type_oxidoreductase"/>
</dbReference>
<dbReference type="Gene3D" id="3.90.25.10">
    <property type="entry name" value="UDP-galactose 4-epimerase, domain 1"/>
    <property type="match status" value="1"/>
</dbReference>
<protein>
    <submittedName>
        <fullName evidence="2">SDR family oxidoreductase</fullName>
    </submittedName>
</protein>
<reference evidence="2 3" key="2">
    <citation type="submission" date="2020-06" db="EMBL/GenBank/DDBJ databases">
        <title>Polyphasic characterization of a Rahnella strain isolated from tree sap.</title>
        <authorList>
            <person name="Kim I.S."/>
        </authorList>
    </citation>
    <scope>NUCLEOTIDE SEQUENCE [LARGE SCALE GENOMIC DNA]</scope>
    <source>
        <strain evidence="2 3">SAP-1</strain>
    </source>
</reference>
<dbReference type="InterPro" id="IPR036291">
    <property type="entry name" value="NAD(P)-bd_dom_sf"/>
</dbReference>
<dbReference type="Gene3D" id="3.40.50.720">
    <property type="entry name" value="NAD(P)-binding Rossmann-like Domain"/>
    <property type="match status" value="1"/>
</dbReference>
<sequence>MIAITGATGQLGRLVIETLLKTLPADQLIAAVRNPEKAKDLAALGIEVRKADYSQPATLDSAFQGVDKLLLISSSEVGQREVQHQAVIDAAKRAQVKLLAYTSLLHADTSPLGLGVEHRATEAALKASGLPVVLLRNGWYTENYAASIAPALAHHAFIGAVGEGRIASAARADYAAAAAAVLLLDDQAGKVYELAGDQAYTLTEFAAAISSLSGETVNYVNLPEAEFAKALIGAGLPEGLSLMLADSDVGASKGGLFDDSHSLSKLIGRATTDYQTVIADTLAALR</sequence>
<dbReference type="EMBL" id="JAADJU010000007">
    <property type="protein sequence ID" value="NMP27956.1"/>
    <property type="molecule type" value="Genomic_DNA"/>
</dbReference>
<accession>A0A848ML35</accession>
<evidence type="ECO:0000313" key="2">
    <source>
        <dbReference type="EMBL" id="NMP27956.1"/>
    </source>
</evidence>
<dbReference type="CDD" id="cd05269">
    <property type="entry name" value="TMR_SDR_a"/>
    <property type="match status" value="1"/>
</dbReference>
<dbReference type="Pfam" id="PF13460">
    <property type="entry name" value="NAD_binding_10"/>
    <property type="match status" value="1"/>
</dbReference>
<dbReference type="RefSeq" id="WP_169403663.1">
    <property type="nucleotide sequence ID" value="NZ_JAADJU010000007.1"/>
</dbReference>
<dbReference type="SUPFAM" id="SSF51735">
    <property type="entry name" value="NAD(P)-binding Rossmann-fold domains"/>
    <property type="match status" value="1"/>
</dbReference>
<feature type="domain" description="NAD(P)-binding" evidence="1">
    <location>
        <begin position="6"/>
        <end position="181"/>
    </location>
</feature>